<evidence type="ECO:0000313" key="1">
    <source>
        <dbReference type="EMBL" id="SEH50354.1"/>
    </source>
</evidence>
<reference evidence="1 2" key="1">
    <citation type="submission" date="2016-10" db="EMBL/GenBank/DDBJ databases">
        <authorList>
            <person name="Varghese N."/>
            <person name="Submissions S."/>
        </authorList>
    </citation>
    <scope>NUCLEOTIDE SEQUENCE [LARGE SCALE GENOMIC DNA]</scope>
    <source>
        <strain evidence="1 2">WCP15</strain>
    </source>
</reference>
<organism evidence="1 2">
    <name type="scientific">Parafannyhessea umbonata</name>
    <dbReference type="NCBI Taxonomy" id="604330"/>
    <lineage>
        <taxon>Bacteria</taxon>
        <taxon>Bacillati</taxon>
        <taxon>Actinomycetota</taxon>
        <taxon>Coriobacteriia</taxon>
        <taxon>Coriobacteriales</taxon>
        <taxon>Atopobiaceae</taxon>
        <taxon>Parafannyhessea</taxon>
    </lineage>
</organism>
<name>A0A1H6IUW9_9ACTN</name>
<evidence type="ECO:0000313" key="2">
    <source>
        <dbReference type="Proteomes" id="UP000199135"/>
    </source>
</evidence>
<dbReference type="Proteomes" id="UP000199135">
    <property type="component" value="Unassembled WGS sequence"/>
</dbReference>
<sequence length="309" mass="34455">MPAVITHHLFGEEAVSLLPEGIIQNQEELLAFLLGNQGPDPLFSRALTIPEAAHNCHVLARKMHDGKVLEAFMALHQGVSHLPEQDKTLGRAFVLGLLGHYLLDSRAHAFVYAQQDDLTQANPELKDAQHELHAIIESDIDTWMLWSMRHLTVLESPAADYLARTERVDRVAGALVSAMAQSVFGLSINPEEYGGAVSNYETIFRLIDPLESLKVQAIARVEMLLRSHSMARALAHSAKGSDECPAANLEHRRWKNPYTDEPSSKSFADLFFEALEIWEELSEAYVKADEKTLAPLMGKLNYDGKPVER</sequence>
<comment type="caution">
    <text evidence="1">The sequence shown here is derived from an EMBL/GenBank/DDBJ whole genome shotgun (WGS) entry which is preliminary data.</text>
</comment>
<gene>
    <name evidence="1" type="ORF">SAMN05216447_1042</name>
</gene>
<evidence type="ECO:0008006" key="3">
    <source>
        <dbReference type="Google" id="ProtNLM"/>
    </source>
</evidence>
<protein>
    <recommendedName>
        <fullName evidence="3">Phospholipase C/D domain-containing protein</fullName>
    </recommendedName>
</protein>
<dbReference type="EMBL" id="FNWT01000004">
    <property type="protein sequence ID" value="SEH50354.1"/>
    <property type="molecule type" value="Genomic_DNA"/>
</dbReference>
<proteinExistence type="predicted"/>
<keyword evidence="2" id="KW-1185">Reference proteome</keyword>
<dbReference type="RefSeq" id="WP_078687567.1">
    <property type="nucleotide sequence ID" value="NZ_FNWT01000004.1"/>
</dbReference>
<accession>A0A1H6IUW9</accession>